<dbReference type="EMBL" id="MN739208">
    <property type="protein sequence ID" value="QHS93670.1"/>
    <property type="molecule type" value="Genomic_DNA"/>
</dbReference>
<sequence>MSWYFSYASPPSRVIGVHNILTSPTITGPLYGDPWFGNSSYRRNAVSYLYSHPYIYYM</sequence>
<dbReference type="AlphaFoldDB" id="A0A6C0BNQ1"/>
<evidence type="ECO:0000313" key="1">
    <source>
        <dbReference type="EMBL" id="QHS93670.1"/>
    </source>
</evidence>
<accession>A0A6C0BNQ1</accession>
<proteinExistence type="predicted"/>
<protein>
    <submittedName>
        <fullName evidence="1">Uncharacterized protein</fullName>
    </submittedName>
</protein>
<name>A0A6C0BNQ1_9ZZZZ</name>
<organism evidence="1">
    <name type="scientific">viral metagenome</name>
    <dbReference type="NCBI Taxonomy" id="1070528"/>
    <lineage>
        <taxon>unclassified sequences</taxon>
        <taxon>metagenomes</taxon>
        <taxon>organismal metagenomes</taxon>
    </lineage>
</organism>
<reference evidence="1" key="1">
    <citation type="journal article" date="2020" name="Nature">
        <title>Giant virus diversity and host interactions through global metagenomics.</title>
        <authorList>
            <person name="Schulz F."/>
            <person name="Roux S."/>
            <person name="Paez-Espino D."/>
            <person name="Jungbluth S."/>
            <person name="Walsh D.A."/>
            <person name="Denef V.J."/>
            <person name="McMahon K.D."/>
            <person name="Konstantinidis K.T."/>
            <person name="Eloe-Fadrosh E.A."/>
            <person name="Kyrpides N.C."/>
            <person name="Woyke T."/>
        </authorList>
    </citation>
    <scope>NUCLEOTIDE SEQUENCE</scope>
    <source>
        <strain evidence="1">GVMAG-M-3300018080-19</strain>
    </source>
</reference>